<gene>
    <name evidence="1" type="ORF">BDM02DRAFT_3129985</name>
</gene>
<sequence>MNNNCSSIPGTLPASPILANTPKNEDEDFSDLGLNDFILSQKVTTRHKLECLQGNVFNKALLERGTFHAMEGIEEYNRIMEALVGYTSCVGVMLAEELALTNDSVGAISMSTCAMEEKIAVLLENLESLTMAYRRLKHSHESLKIHVELELANQDLMIGLLWAWLNSVAPMEVNLTGKEEEEVITPPLSGNMSTMDVSTVVCQESEDTELEWDQGEALAVAPVPVGILVPIEDEEEVVKAPIEVPKLVGIILPRGTFNWQDEAAQGQELYYHQQREEEDRACLKPEFVPPPDYEELFPDVIRADQERYMVRYSDGRSTSEMGPEAGPLNVPRDD</sequence>
<accession>A0ACB6ZBY6</accession>
<organism evidence="1 2">
    <name type="scientific">Thelephora ganbajun</name>
    <name type="common">Ganba fungus</name>
    <dbReference type="NCBI Taxonomy" id="370292"/>
    <lineage>
        <taxon>Eukaryota</taxon>
        <taxon>Fungi</taxon>
        <taxon>Dikarya</taxon>
        <taxon>Basidiomycota</taxon>
        <taxon>Agaricomycotina</taxon>
        <taxon>Agaricomycetes</taxon>
        <taxon>Thelephorales</taxon>
        <taxon>Thelephoraceae</taxon>
        <taxon>Thelephora</taxon>
    </lineage>
</organism>
<reference evidence="1" key="2">
    <citation type="journal article" date="2020" name="Nat. Commun.">
        <title>Large-scale genome sequencing of mycorrhizal fungi provides insights into the early evolution of symbiotic traits.</title>
        <authorList>
            <person name="Miyauchi S."/>
            <person name="Kiss E."/>
            <person name="Kuo A."/>
            <person name="Drula E."/>
            <person name="Kohler A."/>
            <person name="Sanchez-Garcia M."/>
            <person name="Morin E."/>
            <person name="Andreopoulos B."/>
            <person name="Barry K.W."/>
            <person name="Bonito G."/>
            <person name="Buee M."/>
            <person name="Carver A."/>
            <person name="Chen C."/>
            <person name="Cichocki N."/>
            <person name="Clum A."/>
            <person name="Culley D."/>
            <person name="Crous P.W."/>
            <person name="Fauchery L."/>
            <person name="Girlanda M."/>
            <person name="Hayes R.D."/>
            <person name="Keri Z."/>
            <person name="LaButti K."/>
            <person name="Lipzen A."/>
            <person name="Lombard V."/>
            <person name="Magnuson J."/>
            <person name="Maillard F."/>
            <person name="Murat C."/>
            <person name="Nolan M."/>
            <person name="Ohm R.A."/>
            <person name="Pangilinan J."/>
            <person name="Pereira M.F."/>
            <person name="Perotto S."/>
            <person name="Peter M."/>
            <person name="Pfister S."/>
            <person name="Riley R."/>
            <person name="Sitrit Y."/>
            <person name="Stielow J.B."/>
            <person name="Szollosi G."/>
            <person name="Zifcakova L."/>
            <person name="Stursova M."/>
            <person name="Spatafora J.W."/>
            <person name="Tedersoo L."/>
            <person name="Vaario L.M."/>
            <person name="Yamada A."/>
            <person name="Yan M."/>
            <person name="Wang P."/>
            <person name="Xu J."/>
            <person name="Bruns T."/>
            <person name="Baldrian P."/>
            <person name="Vilgalys R."/>
            <person name="Dunand C."/>
            <person name="Henrissat B."/>
            <person name="Grigoriev I.V."/>
            <person name="Hibbett D."/>
            <person name="Nagy L.G."/>
            <person name="Martin F.M."/>
        </authorList>
    </citation>
    <scope>NUCLEOTIDE SEQUENCE</scope>
    <source>
        <strain evidence="1">P2</strain>
    </source>
</reference>
<protein>
    <submittedName>
        <fullName evidence="1">Uncharacterized protein</fullName>
    </submittedName>
</protein>
<keyword evidence="2" id="KW-1185">Reference proteome</keyword>
<evidence type="ECO:0000313" key="1">
    <source>
        <dbReference type="EMBL" id="KAF9647032.1"/>
    </source>
</evidence>
<proteinExistence type="predicted"/>
<comment type="caution">
    <text evidence="1">The sequence shown here is derived from an EMBL/GenBank/DDBJ whole genome shotgun (WGS) entry which is preliminary data.</text>
</comment>
<reference evidence="1" key="1">
    <citation type="submission" date="2019-10" db="EMBL/GenBank/DDBJ databases">
        <authorList>
            <consortium name="DOE Joint Genome Institute"/>
            <person name="Kuo A."/>
            <person name="Miyauchi S."/>
            <person name="Kiss E."/>
            <person name="Drula E."/>
            <person name="Kohler A."/>
            <person name="Sanchez-Garcia M."/>
            <person name="Andreopoulos B."/>
            <person name="Barry K.W."/>
            <person name="Bonito G."/>
            <person name="Buee M."/>
            <person name="Carver A."/>
            <person name="Chen C."/>
            <person name="Cichocki N."/>
            <person name="Clum A."/>
            <person name="Culley D."/>
            <person name="Crous P.W."/>
            <person name="Fauchery L."/>
            <person name="Girlanda M."/>
            <person name="Hayes R."/>
            <person name="Keri Z."/>
            <person name="Labutti K."/>
            <person name="Lipzen A."/>
            <person name="Lombard V."/>
            <person name="Magnuson J."/>
            <person name="Maillard F."/>
            <person name="Morin E."/>
            <person name="Murat C."/>
            <person name="Nolan M."/>
            <person name="Ohm R."/>
            <person name="Pangilinan J."/>
            <person name="Pereira M."/>
            <person name="Perotto S."/>
            <person name="Peter M."/>
            <person name="Riley R."/>
            <person name="Sitrit Y."/>
            <person name="Stielow B."/>
            <person name="Szollosi G."/>
            <person name="Zifcakova L."/>
            <person name="Stursova M."/>
            <person name="Spatafora J.W."/>
            <person name="Tedersoo L."/>
            <person name="Vaario L.-M."/>
            <person name="Yamada A."/>
            <person name="Yan M."/>
            <person name="Wang P."/>
            <person name="Xu J."/>
            <person name="Bruns T."/>
            <person name="Baldrian P."/>
            <person name="Vilgalys R."/>
            <person name="Henrissat B."/>
            <person name="Grigoriev I.V."/>
            <person name="Hibbett D."/>
            <person name="Nagy L.G."/>
            <person name="Martin F.M."/>
        </authorList>
    </citation>
    <scope>NUCLEOTIDE SEQUENCE</scope>
    <source>
        <strain evidence="1">P2</strain>
    </source>
</reference>
<name>A0ACB6ZBY6_THEGA</name>
<dbReference type="EMBL" id="MU118042">
    <property type="protein sequence ID" value="KAF9647032.1"/>
    <property type="molecule type" value="Genomic_DNA"/>
</dbReference>
<evidence type="ECO:0000313" key="2">
    <source>
        <dbReference type="Proteomes" id="UP000886501"/>
    </source>
</evidence>
<dbReference type="Proteomes" id="UP000886501">
    <property type="component" value="Unassembled WGS sequence"/>
</dbReference>